<feature type="signal peptide" evidence="2">
    <location>
        <begin position="1"/>
        <end position="18"/>
    </location>
</feature>
<keyword evidence="4" id="KW-1185">Reference proteome</keyword>
<dbReference type="PANTHER" id="PTHR30006:SF2">
    <property type="entry name" value="ABC TRANSPORTER SUBSTRATE-BINDING PROTEIN"/>
    <property type="match status" value="1"/>
</dbReference>
<dbReference type="EMBL" id="CP079216">
    <property type="protein sequence ID" value="QXT62415.1"/>
    <property type="molecule type" value="Genomic_DNA"/>
</dbReference>
<evidence type="ECO:0000256" key="1">
    <source>
        <dbReference type="ARBA" id="ARBA00022729"/>
    </source>
</evidence>
<keyword evidence="1 2" id="KW-0732">Signal</keyword>
<feature type="chain" id="PRO_5047506996" evidence="2">
    <location>
        <begin position="19"/>
        <end position="346"/>
    </location>
</feature>
<dbReference type="RefSeq" id="WP_219081260.1">
    <property type="nucleotide sequence ID" value="NZ_CP079216.1"/>
</dbReference>
<organism evidence="3 4">
    <name type="scientific">Tessaracoccus palaemonis</name>
    <dbReference type="NCBI Taxonomy" id="2829499"/>
    <lineage>
        <taxon>Bacteria</taxon>
        <taxon>Bacillati</taxon>
        <taxon>Actinomycetota</taxon>
        <taxon>Actinomycetes</taxon>
        <taxon>Propionibacteriales</taxon>
        <taxon>Propionibacteriaceae</taxon>
        <taxon>Tessaracoccus</taxon>
    </lineage>
</organism>
<dbReference type="PANTHER" id="PTHR30006">
    <property type="entry name" value="THIAMINE-BINDING PERIPLASMIC PROTEIN-RELATED"/>
    <property type="match status" value="1"/>
</dbReference>
<sequence>MKSPIRLLAAGLAVTALAACGSTGTQATTSPTPTETDTLTVVTHDSFVLPQELLDQFAEETGYTVTYVAPGDAGTLVNQLILTKDSPLGDVVFGIDNAMASRASREGVLADYTSAAAAGIDAQLAADQLTPVDYGDVCINADSAWFDKHDLEVPATLDDLARPEYKDLLVVSSPATSSPGLSFLLATVGAKGDGWLDYWQSLKDNGLKVVAGWTDAYYTDFSGADGKGDRPLVLSYSTSPAFTLDGDTSTTEALLDTCFRQVEYAGVIAGAQNPVGAGKFIDFLLSDEVQSVIPENMYMYPAVTDTELPADWQKFAPLAETPIEVAPADIDANREAWISQWSEAIG</sequence>
<name>A0ABX8SIZ3_9ACTN</name>
<gene>
    <name evidence="3" type="ORF">KDB89_11750</name>
</gene>
<evidence type="ECO:0000313" key="4">
    <source>
        <dbReference type="Proteomes" id="UP000824504"/>
    </source>
</evidence>
<dbReference type="Proteomes" id="UP000824504">
    <property type="component" value="Chromosome"/>
</dbReference>
<dbReference type="CDD" id="cd13545">
    <property type="entry name" value="PBP2_TbpA"/>
    <property type="match status" value="1"/>
</dbReference>
<evidence type="ECO:0000313" key="3">
    <source>
        <dbReference type="EMBL" id="QXT62415.1"/>
    </source>
</evidence>
<dbReference type="Pfam" id="PF13343">
    <property type="entry name" value="SBP_bac_6"/>
    <property type="match status" value="1"/>
</dbReference>
<protein>
    <submittedName>
        <fullName evidence="3">Thiamine ABC transporter substrate-binding protein</fullName>
    </submittedName>
</protein>
<evidence type="ECO:0000256" key="2">
    <source>
        <dbReference type="SAM" id="SignalP"/>
    </source>
</evidence>
<proteinExistence type="predicted"/>
<dbReference type="NCBIfam" id="TIGR01254">
    <property type="entry name" value="sfuA"/>
    <property type="match status" value="1"/>
</dbReference>
<reference evidence="3 4" key="1">
    <citation type="submission" date="2021-07" db="EMBL/GenBank/DDBJ databases">
        <title>complete genome sequencing of Tessaracoccus sp.J1M15.</title>
        <authorList>
            <person name="Bae J.-W."/>
            <person name="Kim D.-y."/>
        </authorList>
    </citation>
    <scope>NUCLEOTIDE SEQUENCE [LARGE SCALE GENOMIC DNA]</scope>
    <source>
        <strain evidence="3 4">J1M15</strain>
    </source>
</reference>
<accession>A0ABX8SIZ3</accession>
<dbReference type="PROSITE" id="PS51257">
    <property type="entry name" value="PROKAR_LIPOPROTEIN"/>
    <property type="match status" value="1"/>
</dbReference>
<dbReference type="InterPro" id="IPR005948">
    <property type="entry name" value="ThiB-like"/>
</dbReference>